<dbReference type="PRINTS" id="PR00759">
    <property type="entry name" value="BASICPTASE"/>
</dbReference>
<dbReference type="PROSITE" id="PS00280">
    <property type="entry name" value="BPTI_KUNITZ_1"/>
    <property type="match status" value="1"/>
</dbReference>
<dbReference type="SMART" id="SM00131">
    <property type="entry name" value="KU"/>
    <property type="match status" value="1"/>
</dbReference>
<evidence type="ECO:0000256" key="2">
    <source>
        <dbReference type="ARBA" id="ARBA00022525"/>
    </source>
</evidence>
<feature type="signal peptide" evidence="9">
    <location>
        <begin position="1"/>
        <end position="17"/>
    </location>
</feature>
<gene>
    <name evidence="11" type="primary">Dyak\GE28691</name>
    <name evidence="11" type="synonym">GE28691</name>
    <name evidence="11" type="ORF">Dyak_GE28691</name>
</gene>
<evidence type="ECO:0000256" key="4">
    <source>
        <dbReference type="ARBA" id="ARBA00022690"/>
    </source>
</evidence>
<evidence type="ECO:0000256" key="5">
    <source>
        <dbReference type="ARBA" id="ARBA00022900"/>
    </source>
</evidence>
<organism evidence="11 12">
    <name type="scientific">Drosophila yakuba</name>
    <name type="common">Fruit fly</name>
    <dbReference type="NCBI Taxonomy" id="7245"/>
    <lineage>
        <taxon>Eukaryota</taxon>
        <taxon>Metazoa</taxon>
        <taxon>Ecdysozoa</taxon>
        <taxon>Arthropoda</taxon>
        <taxon>Hexapoda</taxon>
        <taxon>Insecta</taxon>
        <taxon>Pterygota</taxon>
        <taxon>Neoptera</taxon>
        <taxon>Endopterygota</taxon>
        <taxon>Diptera</taxon>
        <taxon>Brachycera</taxon>
        <taxon>Muscomorpha</taxon>
        <taxon>Ephydroidea</taxon>
        <taxon>Drosophilidae</taxon>
        <taxon>Drosophila</taxon>
        <taxon>Sophophora</taxon>
    </lineage>
</organism>
<evidence type="ECO:0000313" key="12">
    <source>
        <dbReference type="Proteomes" id="UP000002282"/>
    </source>
</evidence>
<keyword evidence="6" id="KW-1015">Disulfide bond</keyword>
<dbReference type="GO" id="GO:0090729">
    <property type="term" value="F:toxin activity"/>
    <property type="evidence" value="ECO:0007669"/>
    <property type="project" value="UniProtKB-KW"/>
</dbReference>
<keyword evidence="9" id="KW-0732">Signal</keyword>
<dbReference type="InterPro" id="IPR002223">
    <property type="entry name" value="Kunitz_BPTI"/>
</dbReference>
<keyword evidence="7" id="KW-1199">Hemostasis impairing toxin</keyword>
<dbReference type="PROSITE" id="PS50279">
    <property type="entry name" value="BPTI_KUNITZ_2"/>
    <property type="match status" value="1"/>
</dbReference>
<evidence type="ECO:0000256" key="1">
    <source>
        <dbReference type="ARBA" id="ARBA00004613"/>
    </source>
</evidence>
<evidence type="ECO:0000256" key="6">
    <source>
        <dbReference type="ARBA" id="ARBA00023157"/>
    </source>
</evidence>
<dbReference type="SUPFAM" id="SSF57362">
    <property type="entry name" value="BPTI-like"/>
    <property type="match status" value="1"/>
</dbReference>
<keyword evidence="4" id="KW-0646">Protease inhibitor</keyword>
<evidence type="ECO:0000256" key="8">
    <source>
        <dbReference type="ARBA" id="ARBA00034146"/>
    </source>
</evidence>
<reference evidence="11 12" key="2">
    <citation type="journal article" date="2007" name="PLoS Biol.">
        <title>Principles of genome evolution in the Drosophila melanogaster species group.</title>
        <authorList>
            <person name="Ranz J.M."/>
            <person name="Maurin D."/>
            <person name="Chan Y.S."/>
            <person name="von Grotthuss M."/>
            <person name="Hillier L.W."/>
            <person name="Roote J."/>
            <person name="Ashburner M."/>
            <person name="Bergman C.M."/>
        </authorList>
    </citation>
    <scope>NUCLEOTIDE SEQUENCE [LARGE SCALE GENOMIC DNA]</scope>
    <source>
        <strain evidence="12">Tai18E2 / Tucson 14021-0261.01</strain>
    </source>
</reference>
<dbReference type="FunFam" id="4.10.410.10:FF:000020">
    <property type="entry name" value="Collagen, type VI, alpha 3"/>
    <property type="match status" value="1"/>
</dbReference>
<dbReference type="PANTHER" id="PTHR10083">
    <property type="entry name" value="KUNITZ-TYPE PROTEASE INHIBITOR-RELATED"/>
    <property type="match status" value="1"/>
</dbReference>
<dbReference type="AlphaFoldDB" id="A0A0R1DIX6"/>
<evidence type="ECO:0000313" key="11">
    <source>
        <dbReference type="EMBL" id="KRJ97223.1"/>
    </source>
</evidence>
<dbReference type="InterPro" id="IPR036880">
    <property type="entry name" value="Kunitz_BPTI_sf"/>
</dbReference>
<keyword evidence="8" id="KW-1203">Blood coagulation cascade inhibiting toxin</keyword>
<dbReference type="InterPro" id="IPR050098">
    <property type="entry name" value="TFPI/VKTCI-like"/>
</dbReference>
<dbReference type="Gene3D" id="4.10.410.10">
    <property type="entry name" value="Pancreatic trypsin inhibitor Kunitz domain"/>
    <property type="match status" value="1"/>
</dbReference>
<keyword evidence="12" id="KW-1185">Reference proteome</keyword>
<sequence length="90" mass="9858">MSVKILYLFIILAGVNGEPADENCQLPPAADGFGKIMSCAHYSNWFSYHADINECVEFSYGGCGGNENRFKTKALCEEVCKNNSTQPSIV</sequence>
<dbReference type="EMBL" id="CM000157">
    <property type="protein sequence ID" value="KRJ97223.1"/>
    <property type="molecule type" value="Genomic_DNA"/>
</dbReference>
<accession>A0A0R1DIX6</accession>
<dbReference type="GO" id="GO:0004867">
    <property type="term" value="F:serine-type endopeptidase inhibitor activity"/>
    <property type="evidence" value="ECO:0007669"/>
    <property type="project" value="UniProtKB-KW"/>
</dbReference>
<dbReference type="OrthoDB" id="4473401at2759"/>
<evidence type="ECO:0000259" key="10">
    <source>
        <dbReference type="PROSITE" id="PS50279"/>
    </source>
</evidence>
<dbReference type="KEGG" id="dya:Dyak_GE28691"/>
<dbReference type="InterPro" id="IPR020901">
    <property type="entry name" value="Prtase_inh_Kunz-CS"/>
</dbReference>
<evidence type="ECO:0000256" key="3">
    <source>
        <dbReference type="ARBA" id="ARBA00022656"/>
    </source>
</evidence>
<dbReference type="CDD" id="cd22634">
    <property type="entry name" value="Kunitz_SCI-I-like"/>
    <property type="match status" value="1"/>
</dbReference>
<protein>
    <recommendedName>
        <fullName evidence="10">BPTI/Kunitz inhibitor domain-containing protein</fullName>
    </recommendedName>
</protein>
<keyword evidence="5" id="KW-0722">Serine protease inhibitor</keyword>
<evidence type="ECO:0000256" key="7">
    <source>
        <dbReference type="ARBA" id="ARBA00023240"/>
    </source>
</evidence>
<dbReference type="Pfam" id="PF00014">
    <property type="entry name" value="Kunitz_BPTI"/>
    <property type="match status" value="1"/>
</dbReference>
<dbReference type="SMR" id="A0A0R1DIX6"/>
<name>A0A0R1DIX6_DROYA</name>
<dbReference type="Proteomes" id="UP000002282">
    <property type="component" value="Chromosome 2L"/>
</dbReference>
<keyword evidence="2" id="KW-0964">Secreted</keyword>
<keyword evidence="3" id="KW-0800">Toxin</keyword>
<proteinExistence type="predicted"/>
<comment type="subcellular location">
    <subcellularLocation>
        <location evidence="1">Secreted</location>
    </subcellularLocation>
</comment>
<reference evidence="11 12" key="1">
    <citation type="journal article" date="2007" name="Nature">
        <title>Evolution of genes and genomes on the Drosophila phylogeny.</title>
        <authorList>
            <consortium name="Drosophila 12 Genomes Consortium"/>
            <person name="Clark A.G."/>
            <person name="Eisen M.B."/>
            <person name="Smith D.R."/>
            <person name="Bergman C.M."/>
            <person name="Oliver B."/>
            <person name="Markow T.A."/>
            <person name="Kaufman T.C."/>
            <person name="Kellis M."/>
            <person name="Gelbart W."/>
            <person name="Iyer V.N."/>
            <person name="Pollard D.A."/>
            <person name="Sackton T.B."/>
            <person name="Larracuente A.M."/>
            <person name="Singh N.D."/>
            <person name="Abad J.P."/>
            <person name="Abt D.N."/>
            <person name="Adryan B."/>
            <person name="Aguade M."/>
            <person name="Akashi H."/>
            <person name="Anderson W.W."/>
            <person name="Aquadro C.F."/>
            <person name="Ardell D.H."/>
            <person name="Arguello R."/>
            <person name="Artieri C.G."/>
            <person name="Barbash D.A."/>
            <person name="Barker D."/>
            <person name="Barsanti P."/>
            <person name="Batterham P."/>
            <person name="Batzoglou S."/>
            <person name="Begun D."/>
            <person name="Bhutkar A."/>
            <person name="Blanco E."/>
            <person name="Bosak S.A."/>
            <person name="Bradley R.K."/>
            <person name="Brand A.D."/>
            <person name="Brent M.R."/>
            <person name="Brooks A.N."/>
            <person name="Brown R.H."/>
            <person name="Butlin R.K."/>
            <person name="Caggese C."/>
            <person name="Calvi B.R."/>
            <person name="Bernardo de Carvalho A."/>
            <person name="Caspi A."/>
            <person name="Castrezana S."/>
            <person name="Celniker S.E."/>
            <person name="Chang J.L."/>
            <person name="Chapple C."/>
            <person name="Chatterji S."/>
            <person name="Chinwalla A."/>
            <person name="Civetta A."/>
            <person name="Clifton S.W."/>
            <person name="Comeron J.M."/>
            <person name="Costello J.C."/>
            <person name="Coyne J.A."/>
            <person name="Daub J."/>
            <person name="David R.G."/>
            <person name="Delcher A.L."/>
            <person name="Delehaunty K."/>
            <person name="Do C.B."/>
            <person name="Ebling H."/>
            <person name="Edwards K."/>
            <person name="Eickbush T."/>
            <person name="Evans J.D."/>
            <person name="Filipski A."/>
            <person name="Findeiss S."/>
            <person name="Freyhult E."/>
            <person name="Fulton L."/>
            <person name="Fulton R."/>
            <person name="Garcia A.C."/>
            <person name="Gardiner A."/>
            <person name="Garfield D.A."/>
            <person name="Garvin B.E."/>
            <person name="Gibson G."/>
            <person name="Gilbert D."/>
            <person name="Gnerre S."/>
            <person name="Godfrey J."/>
            <person name="Good R."/>
            <person name="Gotea V."/>
            <person name="Gravely B."/>
            <person name="Greenberg A.J."/>
            <person name="Griffiths-Jones S."/>
            <person name="Gross S."/>
            <person name="Guigo R."/>
            <person name="Gustafson E.A."/>
            <person name="Haerty W."/>
            <person name="Hahn M.W."/>
            <person name="Halligan D.L."/>
            <person name="Halpern A.L."/>
            <person name="Halter G.M."/>
            <person name="Han M.V."/>
            <person name="Heger A."/>
            <person name="Hillier L."/>
            <person name="Hinrichs A.S."/>
            <person name="Holmes I."/>
            <person name="Hoskins R.A."/>
            <person name="Hubisz M.J."/>
            <person name="Hultmark D."/>
            <person name="Huntley M.A."/>
            <person name="Jaffe D.B."/>
            <person name="Jagadeeshan S."/>
            <person name="Jeck W.R."/>
            <person name="Johnson J."/>
            <person name="Jones C.D."/>
            <person name="Jordan W.C."/>
            <person name="Karpen G.H."/>
            <person name="Kataoka E."/>
            <person name="Keightley P.D."/>
            <person name="Kheradpour P."/>
            <person name="Kirkness E.F."/>
            <person name="Koerich L.B."/>
            <person name="Kristiansen K."/>
            <person name="Kudrna D."/>
            <person name="Kulathinal R.J."/>
            <person name="Kumar S."/>
            <person name="Kwok R."/>
            <person name="Lander E."/>
            <person name="Langley C.H."/>
            <person name="Lapoint R."/>
            <person name="Lazzaro B.P."/>
            <person name="Lee S.J."/>
            <person name="Levesque L."/>
            <person name="Li R."/>
            <person name="Lin C.F."/>
            <person name="Lin M.F."/>
            <person name="Lindblad-Toh K."/>
            <person name="Llopart A."/>
            <person name="Long M."/>
            <person name="Low L."/>
            <person name="Lozovsky E."/>
            <person name="Lu J."/>
            <person name="Luo M."/>
            <person name="Machado C.A."/>
            <person name="Makalowski W."/>
            <person name="Marzo M."/>
            <person name="Matsuda M."/>
            <person name="Matzkin L."/>
            <person name="McAllister B."/>
            <person name="McBride C.S."/>
            <person name="McKernan B."/>
            <person name="McKernan K."/>
            <person name="Mendez-Lago M."/>
            <person name="Minx P."/>
            <person name="Mollenhauer M.U."/>
            <person name="Montooth K."/>
            <person name="Mount S.M."/>
            <person name="Mu X."/>
            <person name="Myers E."/>
            <person name="Negre B."/>
            <person name="Newfeld S."/>
            <person name="Nielsen R."/>
            <person name="Noor M.A."/>
            <person name="O'Grady P."/>
            <person name="Pachter L."/>
            <person name="Papaceit M."/>
            <person name="Parisi M.J."/>
            <person name="Parisi M."/>
            <person name="Parts L."/>
            <person name="Pedersen J.S."/>
            <person name="Pesole G."/>
            <person name="Phillippy A.M."/>
            <person name="Ponting C.P."/>
            <person name="Pop M."/>
            <person name="Porcelli D."/>
            <person name="Powell J.R."/>
            <person name="Prohaska S."/>
            <person name="Pruitt K."/>
            <person name="Puig M."/>
            <person name="Quesneville H."/>
            <person name="Ram K.R."/>
            <person name="Rand D."/>
            <person name="Rasmussen M.D."/>
            <person name="Reed L.K."/>
            <person name="Reenan R."/>
            <person name="Reily A."/>
            <person name="Remington K.A."/>
            <person name="Rieger T.T."/>
            <person name="Ritchie M.G."/>
            <person name="Robin C."/>
            <person name="Rogers Y.H."/>
            <person name="Rohde C."/>
            <person name="Rozas J."/>
            <person name="Rubenfield M.J."/>
            <person name="Ruiz A."/>
            <person name="Russo S."/>
            <person name="Salzberg S.L."/>
            <person name="Sanchez-Gracia A."/>
            <person name="Saranga D.J."/>
            <person name="Sato H."/>
            <person name="Schaeffer S.W."/>
            <person name="Schatz M.C."/>
            <person name="Schlenke T."/>
            <person name="Schwartz R."/>
            <person name="Segarra C."/>
            <person name="Singh R.S."/>
            <person name="Sirot L."/>
            <person name="Sirota M."/>
            <person name="Sisneros N.B."/>
            <person name="Smith C.D."/>
            <person name="Smith T.F."/>
            <person name="Spieth J."/>
            <person name="Stage D.E."/>
            <person name="Stark A."/>
            <person name="Stephan W."/>
            <person name="Strausberg R.L."/>
            <person name="Strempel S."/>
            <person name="Sturgill D."/>
            <person name="Sutton G."/>
            <person name="Sutton G.G."/>
            <person name="Tao W."/>
            <person name="Teichmann S."/>
            <person name="Tobari Y.N."/>
            <person name="Tomimura Y."/>
            <person name="Tsolas J.M."/>
            <person name="Valente V.L."/>
            <person name="Venter E."/>
            <person name="Venter J.C."/>
            <person name="Vicario S."/>
            <person name="Vieira F.G."/>
            <person name="Vilella A.J."/>
            <person name="Villasante A."/>
            <person name="Walenz B."/>
            <person name="Wang J."/>
            <person name="Wasserman M."/>
            <person name="Watts T."/>
            <person name="Wilson D."/>
            <person name="Wilson R.K."/>
            <person name="Wing R.A."/>
            <person name="Wolfner M.F."/>
            <person name="Wong A."/>
            <person name="Wong G.K."/>
            <person name="Wu C.I."/>
            <person name="Wu G."/>
            <person name="Yamamoto D."/>
            <person name="Yang H.P."/>
            <person name="Yang S.P."/>
            <person name="Yorke J.A."/>
            <person name="Yoshida K."/>
            <person name="Zdobnov E."/>
            <person name="Zhang P."/>
            <person name="Zhang Y."/>
            <person name="Zimin A.V."/>
            <person name="Baldwin J."/>
            <person name="Abdouelleil A."/>
            <person name="Abdulkadir J."/>
            <person name="Abebe A."/>
            <person name="Abera B."/>
            <person name="Abreu J."/>
            <person name="Acer S.C."/>
            <person name="Aftuck L."/>
            <person name="Alexander A."/>
            <person name="An P."/>
            <person name="Anderson E."/>
            <person name="Anderson S."/>
            <person name="Arachi H."/>
            <person name="Azer M."/>
            <person name="Bachantsang P."/>
            <person name="Barry A."/>
            <person name="Bayul T."/>
            <person name="Berlin A."/>
            <person name="Bessette D."/>
            <person name="Bloom T."/>
            <person name="Blye J."/>
            <person name="Boguslavskiy L."/>
            <person name="Bonnet C."/>
            <person name="Boukhgalter B."/>
            <person name="Bourzgui I."/>
            <person name="Brown A."/>
            <person name="Cahill P."/>
            <person name="Channer S."/>
            <person name="Cheshatsang Y."/>
            <person name="Chuda L."/>
            <person name="Citroen M."/>
            <person name="Collymore A."/>
            <person name="Cooke P."/>
            <person name="Costello M."/>
            <person name="D'Aco K."/>
            <person name="Daza R."/>
            <person name="De Haan G."/>
            <person name="DeGray S."/>
            <person name="DeMaso C."/>
            <person name="Dhargay N."/>
            <person name="Dooley K."/>
            <person name="Dooley E."/>
            <person name="Doricent M."/>
            <person name="Dorje P."/>
            <person name="Dorjee K."/>
            <person name="Dupes A."/>
            <person name="Elong R."/>
            <person name="Falk J."/>
            <person name="Farina A."/>
            <person name="Faro S."/>
            <person name="Ferguson D."/>
            <person name="Fisher S."/>
            <person name="Foley C.D."/>
            <person name="Franke A."/>
            <person name="Friedrich D."/>
            <person name="Gadbois L."/>
            <person name="Gearin G."/>
            <person name="Gearin C.R."/>
            <person name="Giannoukos G."/>
            <person name="Goode T."/>
            <person name="Graham J."/>
            <person name="Grandbois E."/>
            <person name="Grewal S."/>
            <person name="Gyaltsen K."/>
            <person name="Hafez N."/>
            <person name="Hagos B."/>
            <person name="Hall J."/>
            <person name="Henson C."/>
            <person name="Hollinger A."/>
            <person name="Honan T."/>
            <person name="Huard M.D."/>
            <person name="Hughes L."/>
            <person name="Hurhula B."/>
            <person name="Husby M.E."/>
            <person name="Kamat A."/>
            <person name="Kanga B."/>
            <person name="Kashin S."/>
            <person name="Khazanovich D."/>
            <person name="Kisner P."/>
            <person name="Lance K."/>
            <person name="Lara M."/>
            <person name="Lee W."/>
            <person name="Lennon N."/>
            <person name="Letendre F."/>
            <person name="LeVine R."/>
            <person name="Lipovsky A."/>
            <person name="Liu X."/>
            <person name="Liu J."/>
            <person name="Liu S."/>
            <person name="Lokyitsang T."/>
            <person name="Lokyitsang Y."/>
            <person name="Lubonja R."/>
            <person name="Lui A."/>
            <person name="MacDonald P."/>
            <person name="Magnisalis V."/>
            <person name="Maru K."/>
            <person name="Matthews C."/>
            <person name="McCusker W."/>
            <person name="McDonough S."/>
            <person name="Mehta T."/>
            <person name="Meldrim J."/>
            <person name="Meneus L."/>
            <person name="Mihai O."/>
            <person name="Mihalev A."/>
            <person name="Mihova T."/>
            <person name="Mittelman R."/>
            <person name="Mlenga V."/>
            <person name="Montmayeur A."/>
            <person name="Mulrain L."/>
            <person name="Navidi A."/>
            <person name="Naylor J."/>
            <person name="Negash T."/>
            <person name="Nguyen T."/>
            <person name="Nguyen N."/>
            <person name="Nicol R."/>
            <person name="Norbu C."/>
            <person name="Norbu N."/>
            <person name="Novod N."/>
            <person name="O'Neill B."/>
            <person name="Osman S."/>
            <person name="Markiewicz E."/>
            <person name="Oyono O.L."/>
            <person name="Patti C."/>
            <person name="Phunkhang P."/>
            <person name="Pierre F."/>
            <person name="Priest M."/>
            <person name="Raghuraman S."/>
            <person name="Rege F."/>
            <person name="Reyes R."/>
            <person name="Rise C."/>
            <person name="Rogov P."/>
            <person name="Ross K."/>
            <person name="Ryan E."/>
            <person name="Settipalli S."/>
            <person name="Shea T."/>
            <person name="Sherpa N."/>
            <person name="Shi L."/>
            <person name="Shih D."/>
            <person name="Sparrow T."/>
            <person name="Spaulding J."/>
            <person name="Stalker J."/>
            <person name="Stange-Thomann N."/>
            <person name="Stavropoulos S."/>
            <person name="Stone C."/>
            <person name="Strader C."/>
            <person name="Tesfaye S."/>
            <person name="Thomson T."/>
            <person name="Thoulutsang Y."/>
            <person name="Thoulutsang D."/>
            <person name="Topham K."/>
            <person name="Topping I."/>
            <person name="Tsamla T."/>
            <person name="Vassiliev H."/>
            <person name="Vo A."/>
            <person name="Wangchuk T."/>
            <person name="Wangdi T."/>
            <person name="Weiand M."/>
            <person name="Wilkinson J."/>
            <person name="Wilson A."/>
            <person name="Yadav S."/>
            <person name="Young G."/>
            <person name="Yu Q."/>
            <person name="Zembek L."/>
            <person name="Zhong D."/>
            <person name="Zimmer A."/>
            <person name="Zwirko Z."/>
            <person name="Jaffe D.B."/>
            <person name="Alvarez P."/>
            <person name="Brockman W."/>
            <person name="Butler J."/>
            <person name="Chin C."/>
            <person name="Gnerre S."/>
            <person name="Grabherr M."/>
            <person name="Kleber M."/>
            <person name="Mauceli E."/>
            <person name="MacCallum I."/>
        </authorList>
    </citation>
    <scope>NUCLEOTIDE SEQUENCE [LARGE SCALE GENOMIC DNA]</scope>
    <source>
        <strain evidence="12">Tai18E2 / Tucson 14021-0261.01</strain>
    </source>
</reference>
<feature type="domain" description="BPTI/Kunitz inhibitor" evidence="10">
    <location>
        <begin position="24"/>
        <end position="80"/>
    </location>
</feature>
<feature type="chain" id="PRO_5006402585" description="BPTI/Kunitz inhibitor domain-containing protein" evidence="9">
    <location>
        <begin position="18"/>
        <end position="90"/>
    </location>
</feature>
<evidence type="ECO:0000256" key="9">
    <source>
        <dbReference type="SAM" id="SignalP"/>
    </source>
</evidence>
<dbReference type="PANTHER" id="PTHR10083:SF376">
    <property type="entry name" value="SERINE PEPTIDASE INHIBITOR, KUNITZ TYPE, 3"/>
    <property type="match status" value="1"/>
</dbReference>
<dbReference type="GO" id="GO:0005615">
    <property type="term" value="C:extracellular space"/>
    <property type="evidence" value="ECO:0007669"/>
    <property type="project" value="TreeGrafter"/>
</dbReference>